<dbReference type="OrthoDB" id="248923at2759"/>
<dbReference type="FunCoup" id="A0A6I9QR03">
    <property type="interactions" value="2183"/>
</dbReference>
<dbReference type="AlphaFoldDB" id="A0A6I9QR03"/>
<keyword evidence="5 12" id="KW-0418">Kinase</keyword>
<dbReference type="GeneID" id="105039455"/>
<sequence length="702" mass="77955">MWRFKQFMPKEQAGLEGRTVEVGSLKVHVRNVIAEGGFSCVYLARDAVNSFKQYALKHVICQDGESLDLVMKEISVMKLLKGHPNVVILVAHTILDMGRTKEALLVMEFCEKSLVTVLENRGAGYFEEKKILLIFRDVCNAVFAMHCQSPPIAHRDLKAENVLLGADGAWKLCDFGSTSTNHKCFSRPEEMGIEEDNIRKHTTPAYRAPEMWDLYRREFISEKVDIWALGCLLYRICYFKSAFDGESKLQILNGNYRIPELPKYSASVTSLLKDMLEASPDARPDITQVWFRVNELLPAELQKHLPDGSPSALNVDICPPASDVQDEGVRERTSAMPRRSPPPPPPSREHIQSTSRSSTSKVAGDGGQLGAFWTSQRVQDLHTEEDKGPIFDKEPANKMASKHNRRIPENRASPPKEQHLQRSVHRNSPERFDTAPAEDFEIRFSPGGSEQGLEKTRVSDPDGKASFQNKAFNAFVAEFDTGKHQSANVASNINNKSRLGDKGLEAELFRLKEELKQVNMEKEEITSKYEKLSAICRSQRQEIQELKRTLAATTSSHAGKDSSKAQASPGSTQSDTPPREKIGSVWELQQGMFADSPATPSPDPKPWQPFAEESKVQSTPKGIHPRSVRTVRAANGSRDDTKQTTTYSANEPWGFDDDSFKAIPSGSGVSGTSVQGNSSQRFGGGGETKKAETSQPAGWAGF</sequence>
<feature type="region of interest" description="Disordered" evidence="9">
    <location>
        <begin position="312"/>
        <end position="368"/>
    </location>
</feature>
<evidence type="ECO:0000256" key="8">
    <source>
        <dbReference type="ARBA" id="ARBA00048679"/>
    </source>
</evidence>
<evidence type="ECO:0000256" key="7">
    <source>
        <dbReference type="ARBA" id="ARBA00047899"/>
    </source>
</evidence>
<keyword evidence="11" id="KW-1185">Reference proteome</keyword>
<keyword evidence="4" id="KW-0547">Nucleotide-binding</keyword>
<comment type="catalytic activity">
    <reaction evidence="8">
        <text>L-seryl-[protein] + ATP = O-phospho-L-seryl-[protein] + ADP + H(+)</text>
        <dbReference type="Rhea" id="RHEA:17989"/>
        <dbReference type="Rhea" id="RHEA-COMP:9863"/>
        <dbReference type="Rhea" id="RHEA-COMP:11604"/>
        <dbReference type="ChEBI" id="CHEBI:15378"/>
        <dbReference type="ChEBI" id="CHEBI:29999"/>
        <dbReference type="ChEBI" id="CHEBI:30616"/>
        <dbReference type="ChEBI" id="CHEBI:83421"/>
        <dbReference type="ChEBI" id="CHEBI:456216"/>
        <dbReference type="EC" id="2.7.11.1"/>
    </reaction>
</comment>
<feature type="domain" description="Protein kinase" evidence="10">
    <location>
        <begin position="27"/>
        <end position="297"/>
    </location>
</feature>
<keyword evidence="2" id="KW-0723">Serine/threonine-protein kinase</keyword>
<evidence type="ECO:0000256" key="5">
    <source>
        <dbReference type="ARBA" id="ARBA00022777"/>
    </source>
</evidence>
<feature type="compositionally biased region" description="Basic and acidic residues" evidence="9">
    <location>
        <begin position="384"/>
        <end position="396"/>
    </location>
</feature>
<evidence type="ECO:0000256" key="1">
    <source>
        <dbReference type="ARBA" id="ARBA00012513"/>
    </source>
</evidence>
<organism evidence="11 12">
    <name type="scientific">Elaeis guineensis var. tenera</name>
    <name type="common">Oil palm</name>
    <dbReference type="NCBI Taxonomy" id="51953"/>
    <lineage>
        <taxon>Eukaryota</taxon>
        <taxon>Viridiplantae</taxon>
        <taxon>Streptophyta</taxon>
        <taxon>Embryophyta</taxon>
        <taxon>Tracheophyta</taxon>
        <taxon>Spermatophyta</taxon>
        <taxon>Magnoliopsida</taxon>
        <taxon>Liliopsida</taxon>
        <taxon>Arecaceae</taxon>
        <taxon>Arecoideae</taxon>
        <taxon>Cocoseae</taxon>
        <taxon>Elaeidinae</taxon>
        <taxon>Elaeis</taxon>
    </lineage>
</organism>
<dbReference type="PANTHER" id="PTHR22967:SF57">
    <property type="entry name" value="AUXILIN, ISOFORM A-RELATED"/>
    <property type="match status" value="1"/>
</dbReference>
<dbReference type="CDD" id="cd13985">
    <property type="entry name" value="STKc_GAK_like"/>
    <property type="match status" value="1"/>
</dbReference>
<evidence type="ECO:0000256" key="4">
    <source>
        <dbReference type="ARBA" id="ARBA00022741"/>
    </source>
</evidence>
<feature type="region of interest" description="Disordered" evidence="9">
    <location>
        <begin position="547"/>
        <end position="702"/>
    </location>
</feature>
<dbReference type="FunFam" id="1.10.510.10:FF:000349">
    <property type="entry name" value="probable serine/threonine-protein kinase DDB_G0280111"/>
    <property type="match status" value="1"/>
</dbReference>
<reference evidence="12" key="1">
    <citation type="submission" date="2025-08" db="UniProtKB">
        <authorList>
            <consortium name="RefSeq"/>
        </authorList>
    </citation>
    <scope>IDENTIFICATION</scope>
</reference>
<keyword evidence="6" id="KW-0067">ATP-binding</keyword>
<dbReference type="PANTHER" id="PTHR22967">
    <property type="entry name" value="SERINE/THREONINE PROTEIN KINASE"/>
    <property type="match status" value="1"/>
</dbReference>
<dbReference type="EC" id="2.7.11.1" evidence="1"/>
<proteinExistence type="predicted"/>
<dbReference type="Pfam" id="PF00069">
    <property type="entry name" value="Pkinase"/>
    <property type="match status" value="1"/>
</dbReference>
<dbReference type="SMART" id="SM00220">
    <property type="entry name" value="S_TKc"/>
    <property type="match status" value="1"/>
</dbReference>
<name>A0A6I9QR03_ELAGV</name>
<dbReference type="GO" id="GO:0005524">
    <property type="term" value="F:ATP binding"/>
    <property type="evidence" value="ECO:0007669"/>
    <property type="project" value="UniProtKB-KW"/>
</dbReference>
<evidence type="ECO:0000256" key="3">
    <source>
        <dbReference type="ARBA" id="ARBA00022679"/>
    </source>
</evidence>
<feature type="compositionally biased region" description="Polar residues" evidence="9">
    <location>
        <begin position="352"/>
        <end position="361"/>
    </location>
</feature>
<dbReference type="Gene3D" id="1.10.510.10">
    <property type="entry name" value="Transferase(Phosphotransferase) domain 1"/>
    <property type="match status" value="1"/>
</dbReference>
<feature type="region of interest" description="Disordered" evidence="9">
    <location>
        <begin position="384"/>
        <end position="432"/>
    </location>
</feature>
<dbReference type="SUPFAM" id="SSF56112">
    <property type="entry name" value="Protein kinase-like (PK-like)"/>
    <property type="match status" value="1"/>
</dbReference>
<dbReference type="GO" id="GO:0005737">
    <property type="term" value="C:cytoplasm"/>
    <property type="evidence" value="ECO:0007669"/>
    <property type="project" value="TreeGrafter"/>
</dbReference>
<evidence type="ECO:0000313" key="12">
    <source>
        <dbReference type="RefSeq" id="XP_010913910.1"/>
    </source>
</evidence>
<evidence type="ECO:0000256" key="6">
    <source>
        <dbReference type="ARBA" id="ARBA00022840"/>
    </source>
</evidence>
<dbReference type="RefSeq" id="XP_010913910.1">
    <property type="nucleotide sequence ID" value="XM_010915608.3"/>
</dbReference>
<dbReference type="PROSITE" id="PS50011">
    <property type="entry name" value="PROTEIN_KINASE_DOM"/>
    <property type="match status" value="1"/>
</dbReference>
<protein>
    <recommendedName>
        <fullName evidence="1">non-specific serine/threonine protein kinase</fullName>
        <ecNumber evidence="1">2.7.11.1</ecNumber>
    </recommendedName>
</protein>
<feature type="compositionally biased region" description="Low complexity" evidence="9">
    <location>
        <begin position="665"/>
        <end position="680"/>
    </location>
</feature>
<evidence type="ECO:0000313" key="11">
    <source>
        <dbReference type="Proteomes" id="UP000504607"/>
    </source>
</evidence>
<comment type="catalytic activity">
    <reaction evidence="7">
        <text>L-threonyl-[protein] + ATP = O-phospho-L-threonyl-[protein] + ADP + H(+)</text>
        <dbReference type="Rhea" id="RHEA:46608"/>
        <dbReference type="Rhea" id="RHEA-COMP:11060"/>
        <dbReference type="Rhea" id="RHEA-COMP:11605"/>
        <dbReference type="ChEBI" id="CHEBI:15378"/>
        <dbReference type="ChEBI" id="CHEBI:30013"/>
        <dbReference type="ChEBI" id="CHEBI:30616"/>
        <dbReference type="ChEBI" id="CHEBI:61977"/>
        <dbReference type="ChEBI" id="CHEBI:456216"/>
        <dbReference type="EC" id="2.7.11.1"/>
    </reaction>
</comment>
<dbReference type="InParanoid" id="A0A6I9QR03"/>
<evidence type="ECO:0000259" key="10">
    <source>
        <dbReference type="PROSITE" id="PS50011"/>
    </source>
</evidence>
<dbReference type="KEGG" id="egu:105039455"/>
<accession>A0A6I9QR03</accession>
<evidence type="ECO:0000256" key="2">
    <source>
        <dbReference type="ARBA" id="ARBA00022527"/>
    </source>
</evidence>
<evidence type="ECO:0000256" key="9">
    <source>
        <dbReference type="SAM" id="MobiDB-lite"/>
    </source>
</evidence>
<dbReference type="InterPro" id="IPR011009">
    <property type="entry name" value="Kinase-like_dom_sf"/>
</dbReference>
<dbReference type="GO" id="GO:0004674">
    <property type="term" value="F:protein serine/threonine kinase activity"/>
    <property type="evidence" value="ECO:0007669"/>
    <property type="project" value="UniProtKB-KW"/>
</dbReference>
<feature type="compositionally biased region" description="Polar residues" evidence="9">
    <location>
        <begin position="564"/>
        <end position="576"/>
    </location>
</feature>
<dbReference type="InterPro" id="IPR000719">
    <property type="entry name" value="Prot_kinase_dom"/>
</dbReference>
<dbReference type="InterPro" id="IPR008271">
    <property type="entry name" value="Ser/Thr_kinase_AS"/>
</dbReference>
<dbReference type="Proteomes" id="UP000504607">
    <property type="component" value="Chromosome 2"/>
</dbReference>
<gene>
    <name evidence="12" type="primary">LOC105039455</name>
</gene>
<keyword evidence="3" id="KW-0808">Transferase</keyword>
<dbReference type="PROSITE" id="PS00108">
    <property type="entry name" value="PROTEIN_KINASE_ST"/>
    <property type="match status" value="1"/>
</dbReference>
<feature type="compositionally biased region" description="Basic and acidic residues" evidence="9">
    <location>
        <begin position="406"/>
        <end position="420"/>
    </location>
</feature>